<sequence>MSLSTKTPGTASWLSVRSHAGTSLSKECLRKKH</sequence>
<dbReference type="EMBL" id="KI691391">
    <property type="protein sequence ID" value="ETM53280.1"/>
    <property type="molecule type" value="Genomic_DNA"/>
</dbReference>
<feature type="region of interest" description="Disordered" evidence="1">
    <location>
        <begin position="1"/>
        <end position="33"/>
    </location>
</feature>
<evidence type="ECO:0000313" key="2">
    <source>
        <dbReference type="EMBL" id="ETK93613.1"/>
    </source>
</evidence>
<proteinExistence type="predicted"/>
<protein>
    <submittedName>
        <fullName evidence="3">Uncharacterized protein</fullName>
    </submittedName>
</protein>
<dbReference type="AlphaFoldDB" id="W2NXT6"/>
<dbReference type="EMBL" id="KI684879">
    <property type="protein sequence ID" value="ETK93613.1"/>
    <property type="molecule type" value="Genomic_DNA"/>
</dbReference>
<dbReference type="Proteomes" id="UP000054532">
    <property type="component" value="Unassembled WGS sequence"/>
</dbReference>
<accession>W2NXT6</accession>
<reference evidence="3" key="2">
    <citation type="submission" date="2013-11" db="EMBL/GenBank/DDBJ databases">
        <title>The Genome Sequence of Phytophthora parasitica IAC_01/95.</title>
        <authorList>
            <consortium name="The Broad Institute Genomics Platform"/>
            <person name="Russ C."/>
            <person name="Tyler B."/>
            <person name="Panabieres F."/>
            <person name="Shan W."/>
            <person name="Tripathy S."/>
            <person name="Grunwald N."/>
            <person name="Machado M."/>
            <person name="Johnson C.S."/>
            <person name="Arredondo F."/>
            <person name="Hong C."/>
            <person name="Coffey M."/>
            <person name="Young S.K."/>
            <person name="Zeng Q."/>
            <person name="Gargeya S."/>
            <person name="Fitzgerald M."/>
            <person name="Abouelleil A."/>
            <person name="Alvarado L."/>
            <person name="Chapman S.B."/>
            <person name="Gainer-Dewar J."/>
            <person name="Goldberg J."/>
            <person name="Griggs A."/>
            <person name="Gujja S."/>
            <person name="Hansen M."/>
            <person name="Howarth C."/>
            <person name="Imamovic A."/>
            <person name="Ireland A."/>
            <person name="Larimer J."/>
            <person name="McCowan C."/>
            <person name="Murphy C."/>
            <person name="Pearson M."/>
            <person name="Poon T.W."/>
            <person name="Priest M."/>
            <person name="Roberts A."/>
            <person name="Saif S."/>
            <person name="Shea T."/>
            <person name="Sykes S."/>
            <person name="Wortman J."/>
            <person name="Nusbaum C."/>
            <person name="Birren B."/>
        </authorList>
    </citation>
    <scope>NUCLEOTIDE SEQUENCE [LARGE SCALE GENOMIC DNA]</scope>
    <source>
        <strain evidence="3">IAC_01/95</strain>
    </source>
</reference>
<evidence type="ECO:0000256" key="1">
    <source>
        <dbReference type="SAM" id="MobiDB-lite"/>
    </source>
</evidence>
<reference evidence="2" key="1">
    <citation type="submission" date="2013-11" db="EMBL/GenBank/DDBJ databases">
        <title>The Genome Sequence of Phytophthora parasitica CJ02B3.</title>
        <authorList>
            <consortium name="The Broad Institute Genomics Platform"/>
            <person name="Russ C."/>
            <person name="Tyler B."/>
            <person name="Panabieres F."/>
            <person name="Shan W."/>
            <person name="Tripathy S."/>
            <person name="Grunwald N."/>
            <person name="Machado M."/>
            <person name="Johnson C.S."/>
            <person name="Arredondo F."/>
            <person name="Hong C."/>
            <person name="Coffey M."/>
            <person name="Young S.K."/>
            <person name="Zeng Q."/>
            <person name="Gargeya S."/>
            <person name="Fitzgerald M."/>
            <person name="Abouelleil A."/>
            <person name="Alvarado L."/>
            <person name="Chapman S.B."/>
            <person name="Gainer-Dewar J."/>
            <person name="Goldberg J."/>
            <person name="Griggs A."/>
            <person name="Gujja S."/>
            <person name="Hansen M."/>
            <person name="Howarth C."/>
            <person name="Imamovic A."/>
            <person name="Ireland A."/>
            <person name="Larimer J."/>
            <person name="McCowan C."/>
            <person name="Murphy C."/>
            <person name="Pearson M."/>
            <person name="Poon T.W."/>
            <person name="Priest M."/>
            <person name="Roberts A."/>
            <person name="Saif S."/>
            <person name="Shea T."/>
            <person name="Sykes S."/>
            <person name="Wortman J."/>
            <person name="Nusbaum C."/>
            <person name="Birren B."/>
        </authorList>
    </citation>
    <scope>NUCLEOTIDE SEQUENCE [LARGE SCALE GENOMIC DNA]</scope>
    <source>
        <strain evidence="2">CJ02B3</strain>
    </source>
</reference>
<name>W2NXT6_PHYNI</name>
<gene>
    <name evidence="3" type="ORF">L914_03229</name>
    <name evidence="2" type="ORF">L915_03238</name>
</gene>
<dbReference type="Proteomes" id="UP000053236">
    <property type="component" value="Unassembled WGS sequence"/>
</dbReference>
<feature type="compositionally biased region" description="Polar residues" evidence="1">
    <location>
        <begin position="1"/>
        <end position="25"/>
    </location>
</feature>
<organism evidence="3">
    <name type="scientific">Phytophthora nicotianae</name>
    <name type="common">Potato buckeye rot agent</name>
    <name type="synonym">Phytophthora parasitica</name>
    <dbReference type="NCBI Taxonomy" id="4792"/>
    <lineage>
        <taxon>Eukaryota</taxon>
        <taxon>Sar</taxon>
        <taxon>Stramenopiles</taxon>
        <taxon>Oomycota</taxon>
        <taxon>Peronosporomycetes</taxon>
        <taxon>Peronosporales</taxon>
        <taxon>Peronosporaceae</taxon>
        <taxon>Phytophthora</taxon>
    </lineage>
</organism>
<evidence type="ECO:0000313" key="3">
    <source>
        <dbReference type="EMBL" id="ETM53280.1"/>
    </source>
</evidence>